<organism evidence="4 5">
    <name type="scientific">Marseilla massiliensis</name>
    <dbReference type="NCBI Taxonomy" id="1841864"/>
    <lineage>
        <taxon>Bacteria</taxon>
        <taxon>Pseudomonadati</taxon>
        <taxon>Bacteroidota</taxon>
        <taxon>Bacteroidia</taxon>
        <taxon>Bacteroidales</taxon>
        <taxon>Prevotellaceae</taxon>
        <taxon>Marseilla</taxon>
    </lineage>
</organism>
<reference evidence="4" key="2">
    <citation type="journal article" date="2021" name="Sci. Rep.">
        <title>The distribution of antibiotic resistance genes in chicken gut microbiota commensals.</title>
        <authorList>
            <person name="Juricova H."/>
            <person name="Matiasovicova J."/>
            <person name="Kubasova T."/>
            <person name="Cejkova D."/>
            <person name="Rychlik I."/>
        </authorList>
    </citation>
    <scope>NUCLEOTIDE SEQUENCE</scope>
    <source>
        <strain evidence="4">An824</strain>
    </source>
</reference>
<evidence type="ECO:0000313" key="5">
    <source>
        <dbReference type="Proteomes" id="UP000706891"/>
    </source>
</evidence>
<dbReference type="Pfam" id="PF00072">
    <property type="entry name" value="Response_reg"/>
    <property type="match status" value="1"/>
</dbReference>
<dbReference type="PANTHER" id="PTHR48111">
    <property type="entry name" value="REGULATOR OF RPOS"/>
    <property type="match status" value="1"/>
</dbReference>
<accession>A0A938WTK1</accession>
<feature type="modified residue" description="4-aspartylphosphate" evidence="2">
    <location>
        <position position="54"/>
    </location>
</feature>
<keyword evidence="1" id="KW-0238">DNA-binding</keyword>
<dbReference type="InterPro" id="IPR011006">
    <property type="entry name" value="CheY-like_superfamily"/>
</dbReference>
<sequence>MNVLIIEDEKRNFNRLRRLLQEIDYTINVDGPTASVDETADYLSSHTPDLILADIRLTDGLSFDTLERTDVQSPVIFITAYDEYAIRAFKYNGIDYLLKPVDPDELAAVDKARRMRRQATEDNMRQLIEQMRRGGYRWRERFLVAGRRYYRARFSLSGRVFSRVVFYLLACV</sequence>
<gene>
    <name evidence="4" type="ORF">H6A34_07955</name>
</gene>
<feature type="domain" description="Response regulatory" evidence="3">
    <location>
        <begin position="2"/>
        <end position="114"/>
    </location>
</feature>
<dbReference type="GO" id="GO:0005829">
    <property type="term" value="C:cytosol"/>
    <property type="evidence" value="ECO:0007669"/>
    <property type="project" value="TreeGrafter"/>
</dbReference>
<dbReference type="PANTHER" id="PTHR48111:SF69">
    <property type="entry name" value="RESPONSE REGULATOR RECEIVER"/>
    <property type="match status" value="1"/>
</dbReference>
<dbReference type="GO" id="GO:0000156">
    <property type="term" value="F:phosphorelay response regulator activity"/>
    <property type="evidence" value="ECO:0007669"/>
    <property type="project" value="TreeGrafter"/>
</dbReference>
<evidence type="ECO:0000256" key="1">
    <source>
        <dbReference type="ARBA" id="ARBA00023125"/>
    </source>
</evidence>
<comment type="caution">
    <text evidence="4">The sequence shown here is derived from an EMBL/GenBank/DDBJ whole genome shotgun (WGS) entry which is preliminary data.</text>
</comment>
<name>A0A938WTK1_9BACT</name>
<dbReference type="AlphaFoldDB" id="A0A938WTK1"/>
<dbReference type="RefSeq" id="WP_205104731.1">
    <property type="nucleotide sequence ID" value="NZ_JACJJG010000037.1"/>
</dbReference>
<evidence type="ECO:0000259" key="3">
    <source>
        <dbReference type="PROSITE" id="PS50110"/>
    </source>
</evidence>
<evidence type="ECO:0000256" key="2">
    <source>
        <dbReference type="PROSITE-ProRule" id="PRU00169"/>
    </source>
</evidence>
<keyword evidence="5" id="KW-1185">Reference proteome</keyword>
<dbReference type="EMBL" id="JACJJG010000037">
    <property type="protein sequence ID" value="MBM6673807.1"/>
    <property type="molecule type" value="Genomic_DNA"/>
</dbReference>
<dbReference type="SMART" id="SM00448">
    <property type="entry name" value="REC"/>
    <property type="match status" value="1"/>
</dbReference>
<proteinExistence type="predicted"/>
<dbReference type="PROSITE" id="PS50110">
    <property type="entry name" value="RESPONSE_REGULATORY"/>
    <property type="match status" value="1"/>
</dbReference>
<dbReference type="GO" id="GO:0032993">
    <property type="term" value="C:protein-DNA complex"/>
    <property type="evidence" value="ECO:0007669"/>
    <property type="project" value="TreeGrafter"/>
</dbReference>
<dbReference type="Proteomes" id="UP000706891">
    <property type="component" value="Unassembled WGS sequence"/>
</dbReference>
<dbReference type="SUPFAM" id="SSF52172">
    <property type="entry name" value="CheY-like"/>
    <property type="match status" value="1"/>
</dbReference>
<protein>
    <submittedName>
        <fullName evidence="4">Response regulator</fullName>
    </submittedName>
</protein>
<dbReference type="InterPro" id="IPR039420">
    <property type="entry name" value="WalR-like"/>
</dbReference>
<reference evidence="4" key="1">
    <citation type="submission" date="2020-08" db="EMBL/GenBank/DDBJ databases">
        <authorList>
            <person name="Cejkova D."/>
            <person name="Kubasova T."/>
            <person name="Jahodarova E."/>
            <person name="Rychlik I."/>
        </authorList>
    </citation>
    <scope>NUCLEOTIDE SEQUENCE</scope>
    <source>
        <strain evidence="4">An824</strain>
    </source>
</reference>
<keyword evidence="2" id="KW-0597">Phosphoprotein</keyword>
<dbReference type="InterPro" id="IPR001789">
    <property type="entry name" value="Sig_transdc_resp-reg_receiver"/>
</dbReference>
<dbReference type="GO" id="GO:0000976">
    <property type="term" value="F:transcription cis-regulatory region binding"/>
    <property type="evidence" value="ECO:0007669"/>
    <property type="project" value="TreeGrafter"/>
</dbReference>
<dbReference type="Gene3D" id="3.40.50.2300">
    <property type="match status" value="1"/>
</dbReference>
<dbReference type="GO" id="GO:0006355">
    <property type="term" value="P:regulation of DNA-templated transcription"/>
    <property type="evidence" value="ECO:0007669"/>
    <property type="project" value="TreeGrafter"/>
</dbReference>
<evidence type="ECO:0000313" key="4">
    <source>
        <dbReference type="EMBL" id="MBM6673807.1"/>
    </source>
</evidence>